<evidence type="ECO:0000256" key="15">
    <source>
        <dbReference type="SAM" id="Phobius"/>
    </source>
</evidence>
<evidence type="ECO:0000256" key="4">
    <source>
        <dbReference type="ARBA" id="ARBA00012483"/>
    </source>
</evidence>
<keyword evidence="5" id="KW-0808">Transferase</keyword>
<reference evidence="17 18" key="1">
    <citation type="submission" date="2023-01" db="EMBL/GenBank/DDBJ databases">
        <authorList>
            <person name="Kreplak J."/>
        </authorList>
    </citation>
    <scope>NUCLEOTIDE SEQUENCE [LARGE SCALE GENOMIC DNA]</scope>
</reference>
<keyword evidence="10" id="KW-0862">Zinc</keyword>
<comment type="subcellular location">
    <subcellularLocation>
        <location evidence="2">Membrane</location>
        <topology evidence="2">Single-pass membrane protein</topology>
    </subcellularLocation>
</comment>
<dbReference type="GO" id="GO:0008270">
    <property type="term" value="F:zinc ion binding"/>
    <property type="evidence" value="ECO:0007669"/>
    <property type="project" value="UniProtKB-KW"/>
</dbReference>
<accession>A0AAV0ZGC3</accession>
<dbReference type="GO" id="GO:0016567">
    <property type="term" value="P:protein ubiquitination"/>
    <property type="evidence" value="ECO:0007669"/>
    <property type="project" value="InterPro"/>
</dbReference>
<keyword evidence="11 15" id="KW-1133">Transmembrane helix</keyword>
<evidence type="ECO:0000256" key="5">
    <source>
        <dbReference type="ARBA" id="ARBA00022679"/>
    </source>
</evidence>
<name>A0AAV0ZGC3_VICFA</name>
<dbReference type="EMBL" id="OX451737">
    <property type="protein sequence ID" value="CAI8597695.1"/>
    <property type="molecule type" value="Genomic_DNA"/>
</dbReference>
<evidence type="ECO:0000256" key="6">
    <source>
        <dbReference type="ARBA" id="ARBA00022692"/>
    </source>
</evidence>
<dbReference type="FunFam" id="3.30.40.10:FF:000187">
    <property type="entry name" value="E3 ubiquitin-protein ligase ATL6"/>
    <property type="match status" value="1"/>
</dbReference>
<dbReference type="CDD" id="cd16461">
    <property type="entry name" value="RING-H2_EL5-like"/>
    <property type="match status" value="1"/>
</dbReference>
<proteinExistence type="inferred from homology"/>
<dbReference type="Pfam" id="PF13639">
    <property type="entry name" value="zf-RING_2"/>
    <property type="match status" value="1"/>
</dbReference>
<evidence type="ECO:0000313" key="18">
    <source>
        <dbReference type="Proteomes" id="UP001157006"/>
    </source>
</evidence>
<evidence type="ECO:0000256" key="13">
    <source>
        <dbReference type="ARBA" id="ARBA00024209"/>
    </source>
</evidence>
<feature type="domain" description="RING-type" evidence="16">
    <location>
        <begin position="108"/>
        <end position="150"/>
    </location>
</feature>
<evidence type="ECO:0000256" key="3">
    <source>
        <dbReference type="ARBA" id="ARBA00004906"/>
    </source>
</evidence>
<comment type="similarity">
    <text evidence="13">Belongs to the RING-type zinc finger family. ATL subfamily.</text>
</comment>
<keyword evidence="18" id="KW-1185">Reference proteome</keyword>
<keyword evidence="9" id="KW-0833">Ubl conjugation pathway</keyword>
<comment type="pathway">
    <text evidence="3">Protein modification; protein ubiquitination.</text>
</comment>
<evidence type="ECO:0000313" key="17">
    <source>
        <dbReference type="EMBL" id="CAI8597695.1"/>
    </source>
</evidence>
<dbReference type="Gene3D" id="3.30.40.10">
    <property type="entry name" value="Zinc/RING finger domain, C3HC4 (zinc finger)"/>
    <property type="match status" value="1"/>
</dbReference>
<sequence>MNAILSLLKEIFNPDKYERFIIVMEVLILIAAFFALICYHRLKYGTFFPLPQSSSGDVRDLQLQPTTVEFHRYHHSHTQGLNESVINIIPSFIYSTNNEQKEESPRDCAVCLVEFKDDDYVRKLPLCSHTFHLHCVDTWLRSHPNCPLCRSCLRCDFSELPFRPLMSERIRPSSVMQIALPTLPTRGSV</sequence>
<dbReference type="InterPro" id="IPR001841">
    <property type="entry name" value="Znf_RING"/>
</dbReference>
<evidence type="ECO:0000256" key="2">
    <source>
        <dbReference type="ARBA" id="ARBA00004167"/>
    </source>
</evidence>
<evidence type="ECO:0000256" key="10">
    <source>
        <dbReference type="ARBA" id="ARBA00022833"/>
    </source>
</evidence>
<dbReference type="SMART" id="SM00184">
    <property type="entry name" value="RING"/>
    <property type="match status" value="1"/>
</dbReference>
<evidence type="ECO:0000259" key="16">
    <source>
        <dbReference type="PROSITE" id="PS50089"/>
    </source>
</evidence>
<keyword evidence="6 15" id="KW-0812">Transmembrane</keyword>
<evidence type="ECO:0000256" key="11">
    <source>
        <dbReference type="ARBA" id="ARBA00022989"/>
    </source>
</evidence>
<keyword evidence="7" id="KW-0479">Metal-binding</keyword>
<keyword evidence="8 14" id="KW-0863">Zinc-finger</keyword>
<dbReference type="GO" id="GO:0016020">
    <property type="term" value="C:membrane"/>
    <property type="evidence" value="ECO:0007669"/>
    <property type="project" value="UniProtKB-SubCell"/>
</dbReference>
<evidence type="ECO:0000256" key="14">
    <source>
        <dbReference type="PROSITE-ProRule" id="PRU00175"/>
    </source>
</evidence>
<dbReference type="SUPFAM" id="SSF57850">
    <property type="entry name" value="RING/U-box"/>
    <property type="match status" value="1"/>
</dbReference>
<dbReference type="AlphaFoldDB" id="A0AAV0ZGC3"/>
<feature type="transmembrane region" description="Helical" evidence="15">
    <location>
        <begin position="20"/>
        <end position="39"/>
    </location>
</feature>
<dbReference type="InterPro" id="IPR044600">
    <property type="entry name" value="ATL1/ATL16-like"/>
</dbReference>
<protein>
    <recommendedName>
        <fullName evidence="4">RING-type E3 ubiquitin transferase</fullName>
        <ecNumber evidence="4">2.3.2.27</ecNumber>
    </recommendedName>
</protein>
<dbReference type="GO" id="GO:0061630">
    <property type="term" value="F:ubiquitin protein ligase activity"/>
    <property type="evidence" value="ECO:0007669"/>
    <property type="project" value="UniProtKB-EC"/>
</dbReference>
<organism evidence="17 18">
    <name type="scientific">Vicia faba</name>
    <name type="common">Broad bean</name>
    <name type="synonym">Faba vulgaris</name>
    <dbReference type="NCBI Taxonomy" id="3906"/>
    <lineage>
        <taxon>Eukaryota</taxon>
        <taxon>Viridiplantae</taxon>
        <taxon>Streptophyta</taxon>
        <taxon>Embryophyta</taxon>
        <taxon>Tracheophyta</taxon>
        <taxon>Spermatophyta</taxon>
        <taxon>Magnoliopsida</taxon>
        <taxon>eudicotyledons</taxon>
        <taxon>Gunneridae</taxon>
        <taxon>Pentapetalae</taxon>
        <taxon>rosids</taxon>
        <taxon>fabids</taxon>
        <taxon>Fabales</taxon>
        <taxon>Fabaceae</taxon>
        <taxon>Papilionoideae</taxon>
        <taxon>50 kb inversion clade</taxon>
        <taxon>NPAAA clade</taxon>
        <taxon>Hologalegina</taxon>
        <taxon>IRL clade</taxon>
        <taxon>Fabeae</taxon>
        <taxon>Vicia</taxon>
    </lineage>
</organism>
<dbReference type="PROSITE" id="PS50089">
    <property type="entry name" value="ZF_RING_2"/>
    <property type="match status" value="1"/>
</dbReference>
<evidence type="ECO:0000256" key="12">
    <source>
        <dbReference type="ARBA" id="ARBA00023136"/>
    </source>
</evidence>
<dbReference type="InterPro" id="IPR013083">
    <property type="entry name" value="Znf_RING/FYVE/PHD"/>
</dbReference>
<evidence type="ECO:0000256" key="8">
    <source>
        <dbReference type="ARBA" id="ARBA00022771"/>
    </source>
</evidence>
<dbReference type="PANTHER" id="PTHR46913">
    <property type="entry name" value="RING-H2 FINGER PROTEIN ATL16"/>
    <property type="match status" value="1"/>
</dbReference>
<keyword evidence="12 15" id="KW-0472">Membrane</keyword>
<comment type="catalytic activity">
    <reaction evidence="1">
        <text>S-ubiquitinyl-[E2 ubiquitin-conjugating enzyme]-L-cysteine + [acceptor protein]-L-lysine = [E2 ubiquitin-conjugating enzyme]-L-cysteine + N(6)-ubiquitinyl-[acceptor protein]-L-lysine.</text>
        <dbReference type="EC" id="2.3.2.27"/>
    </reaction>
</comment>
<dbReference type="Proteomes" id="UP001157006">
    <property type="component" value="Chromosome 2"/>
</dbReference>
<evidence type="ECO:0000256" key="9">
    <source>
        <dbReference type="ARBA" id="ARBA00022786"/>
    </source>
</evidence>
<gene>
    <name evidence="17" type="ORF">VFH_II093520</name>
</gene>
<dbReference type="PANTHER" id="PTHR46913:SF21">
    <property type="entry name" value="RING-TYPE E3 UBIQUITIN TRANSFERASE"/>
    <property type="match status" value="1"/>
</dbReference>
<evidence type="ECO:0000256" key="7">
    <source>
        <dbReference type="ARBA" id="ARBA00022723"/>
    </source>
</evidence>
<evidence type="ECO:0000256" key="1">
    <source>
        <dbReference type="ARBA" id="ARBA00000900"/>
    </source>
</evidence>
<dbReference type="EC" id="2.3.2.27" evidence="4"/>